<name>A0AAV6TKF2_9ARAC</name>
<organism evidence="1 2">
    <name type="scientific">Oedothorax gibbosus</name>
    <dbReference type="NCBI Taxonomy" id="931172"/>
    <lineage>
        <taxon>Eukaryota</taxon>
        <taxon>Metazoa</taxon>
        <taxon>Ecdysozoa</taxon>
        <taxon>Arthropoda</taxon>
        <taxon>Chelicerata</taxon>
        <taxon>Arachnida</taxon>
        <taxon>Araneae</taxon>
        <taxon>Araneomorphae</taxon>
        <taxon>Entelegynae</taxon>
        <taxon>Araneoidea</taxon>
        <taxon>Linyphiidae</taxon>
        <taxon>Erigoninae</taxon>
        <taxon>Oedothorax</taxon>
    </lineage>
</organism>
<sequence length="98" mass="11234">MIKLYENTKGRGKLFNAHESQFNAHESQFNGCSLKFRLKSTGESTGWSSRLASCSLMERVSTRVRLHFKPLQFNAHESQFNAHESQFNAHESNSTVVR</sequence>
<dbReference type="AlphaFoldDB" id="A0AAV6TKF2"/>
<gene>
    <name evidence="1" type="ORF">JTE90_000022</name>
</gene>
<comment type="caution">
    <text evidence="1">The sequence shown here is derived from an EMBL/GenBank/DDBJ whole genome shotgun (WGS) entry which is preliminary data.</text>
</comment>
<dbReference type="Proteomes" id="UP000827092">
    <property type="component" value="Unassembled WGS sequence"/>
</dbReference>
<reference evidence="1 2" key="1">
    <citation type="journal article" date="2022" name="Nat. Ecol. Evol.">
        <title>A masculinizing supergene underlies an exaggerated male reproductive morph in a spider.</title>
        <authorList>
            <person name="Hendrickx F."/>
            <person name="De Corte Z."/>
            <person name="Sonet G."/>
            <person name="Van Belleghem S.M."/>
            <person name="Kostlbacher S."/>
            <person name="Vangestel C."/>
        </authorList>
    </citation>
    <scope>NUCLEOTIDE SEQUENCE [LARGE SCALE GENOMIC DNA]</scope>
    <source>
        <strain evidence="1">W744_W776</strain>
    </source>
</reference>
<evidence type="ECO:0000313" key="1">
    <source>
        <dbReference type="EMBL" id="KAG8172440.1"/>
    </source>
</evidence>
<dbReference type="EMBL" id="JAFNEN010002698">
    <property type="protein sequence ID" value="KAG8172440.1"/>
    <property type="molecule type" value="Genomic_DNA"/>
</dbReference>
<protein>
    <submittedName>
        <fullName evidence="1">Uncharacterized protein</fullName>
    </submittedName>
</protein>
<evidence type="ECO:0000313" key="2">
    <source>
        <dbReference type="Proteomes" id="UP000827092"/>
    </source>
</evidence>
<keyword evidence="2" id="KW-1185">Reference proteome</keyword>
<proteinExistence type="predicted"/>
<accession>A0AAV6TKF2</accession>